<keyword evidence="11" id="KW-1185">Reference proteome</keyword>
<organism evidence="10 11">
    <name type="scientific">Phodopus roborovskii</name>
    <name type="common">Roborovski's desert hamster</name>
    <name type="synonym">Cricetulus roborovskii</name>
    <dbReference type="NCBI Taxonomy" id="109678"/>
    <lineage>
        <taxon>Eukaryota</taxon>
        <taxon>Metazoa</taxon>
        <taxon>Chordata</taxon>
        <taxon>Craniata</taxon>
        <taxon>Vertebrata</taxon>
        <taxon>Euteleostomi</taxon>
        <taxon>Mammalia</taxon>
        <taxon>Eutheria</taxon>
        <taxon>Euarchontoglires</taxon>
        <taxon>Glires</taxon>
        <taxon>Rodentia</taxon>
        <taxon>Myomorpha</taxon>
        <taxon>Muroidea</taxon>
        <taxon>Cricetidae</taxon>
        <taxon>Cricetinae</taxon>
        <taxon>Phodopus</taxon>
    </lineage>
</organism>
<dbReference type="GO" id="GO:0005576">
    <property type="term" value="C:extracellular region"/>
    <property type="evidence" value="ECO:0007669"/>
    <property type="project" value="UniProtKB-SubCell"/>
</dbReference>
<keyword evidence="4" id="KW-0165">Cleavage on pair of basic residues</keyword>
<dbReference type="PRINTS" id="PR00276">
    <property type="entry name" value="INSULINFAMLY"/>
</dbReference>
<gene>
    <name evidence="10" type="primary">Insl6</name>
    <name evidence="10" type="ORF">PHOROB_LOCUS13263</name>
</gene>
<dbReference type="KEGG" id="prob:127233477"/>
<dbReference type="Gene3D" id="1.10.100.10">
    <property type="entry name" value="Insulin-like"/>
    <property type="match status" value="1"/>
</dbReference>
<evidence type="ECO:0000256" key="1">
    <source>
        <dbReference type="ARBA" id="ARBA00004613"/>
    </source>
</evidence>
<dbReference type="PROSITE" id="PS00262">
    <property type="entry name" value="INSULIN"/>
    <property type="match status" value="1"/>
</dbReference>
<dbReference type="SUPFAM" id="SSF56994">
    <property type="entry name" value="Insulin-like"/>
    <property type="match status" value="1"/>
</dbReference>
<dbReference type="AlphaFoldDB" id="A0AAV0A0S3"/>
<keyword evidence="5" id="KW-0372">Hormone</keyword>
<evidence type="ECO:0000259" key="9">
    <source>
        <dbReference type="SMART" id="SM00078"/>
    </source>
</evidence>
<dbReference type="InterPro" id="IPR051042">
    <property type="entry name" value="Repro_Hormone_Insulin-like"/>
</dbReference>
<evidence type="ECO:0000256" key="6">
    <source>
        <dbReference type="ARBA" id="ARBA00023157"/>
    </source>
</evidence>
<comment type="caution">
    <text evidence="10">The sequence shown here is derived from an EMBL/GenBank/DDBJ whole genome shotgun (WGS) entry which is preliminary data.</text>
</comment>
<dbReference type="PANTHER" id="PTHR12004:SF1">
    <property type="entry name" value="INSULIN-LIKE PEPTIDE INSL6"/>
    <property type="match status" value="1"/>
</dbReference>
<dbReference type="EMBL" id="CALSGD010001525">
    <property type="protein sequence ID" value="CAH6967005.1"/>
    <property type="molecule type" value="Genomic_DNA"/>
</dbReference>
<evidence type="ECO:0000256" key="8">
    <source>
        <dbReference type="SAM" id="SignalP"/>
    </source>
</evidence>
<comment type="similarity">
    <text evidence="2 7">Belongs to the insulin family.</text>
</comment>
<evidence type="ECO:0000256" key="3">
    <source>
        <dbReference type="ARBA" id="ARBA00022525"/>
    </source>
</evidence>
<proteinExistence type="inferred from homology"/>
<dbReference type="RefSeq" id="XP_051055922.1">
    <property type="nucleotide sequence ID" value="XM_051199965.1"/>
</dbReference>
<evidence type="ECO:0000256" key="4">
    <source>
        <dbReference type="ARBA" id="ARBA00022685"/>
    </source>
</evidence>
<dbReference type="PANTHER" id="PTHR12004">
    <property type="entry name" value="RELAXIN"/>
    <property type="match status" value="1"/>
</dbReference>
<feature type="signal peptide" evidence="8">
    <location>
        <begin position="1"/>
        <end position="18"/>
    </location>
</feature>
<feature type="chain" id="PRO_5044009796" evidence="8">
    <location>
        <begin position="19"/>
        <end position="189"/>
    </location>
</feature>
<dbReference type="InterPro" id="IPR022353">
    <property type="entry name" value="Insulin_CS"/>
</dbReference>
<evidence type="ECO:0000313" key="10">
    <source>
        <dbReference type="EMBL" id="CAH6967005.1"/>
    </source>
</evidence>
<evidence type="ECO:0000256" key="2">
    <source>
        <dbReference type="ARBA" id="ARBA00009034"/>
    </source>
</evidence>
<dbReference type="Pfam" id="PF00049">
    <property type="entry name" value="Insulin"/>
    <property type="match status" value="1"/>
</dbReference>
<dbReference type="Proteomes" id="UP001152836">
    <property type="component" value="Unassembled WGS sequence"/>
</dbReference>
<comment type="subcellular location">
    <subcellularLocation>
        <location evidence="1 7">Secreted</location>
    </subcellularLocation>
</comment>
<dbReference type="GO" id="GO:0005179">
    <property type="term" value="F:hormone activity"/>
    <property type="evidence" value="ECO:0007669"/>
    <property type="project" value="UniProtKB-KW"/>
</dbReference>
<accession>A0AAV0A0S3</accession>
<feature type="domain" description="Insulin-like" evidence="9">
    <location>
        <begin position="27"/>
        <end position="183"/>
    </location>
</feature>
<protein>
    <submittedName>
        <fullName evidence="10">Insl6 protein</fullName>
    </submittedName>
</protein>
<dbReference type="GeneID" id="127233477"/>
<dbReference type="InterPro" id="IPR036438">
    <property type="entry name" value="Insulin-like_sf"/>
</dbReference>
<dbReference type="SMART" id="SM00078">
    <property type="entry name" value="IlGF"/>
    <property type="match status" value="1"/>
</dbReference>
<keyword evidence="8" id="KW-0732">Signal</keyword>
<name>A0AAV0A0S3_PHORO</name>
<evidence type="ECO:0000256" key="7">
    <source>
        <dbReference type="RuleBase" id="RU000406"/>
    </source>
</evidence>
<reference evidence="10" key="1">
    <citation type="submission" date="2022-06" db="EMBL/GenBank/DDBJ databases">
        <authorList>
            <person name="Andreotti S."/>
            <person name="Wyler E."/>
        </authorList>
    </citation>
    <scope>NUCLEOTIDE SEQUENCE</scope>
</reference>
<dbReference type="InterPro" id="IPR016179">
    <property type="entry name" value="Insulin-like"/>
</dbReference>
<evidence type="ECO:0000313" key="11">
    <source>
        <dbReference type="Proteomes" id="UP001152836"/>
    </source>
</evidence>
<dbReference type="CTD" id="11172"/>
<keyword evidence="6" id="KW-1015">Disulfide bond</keyword>
<sequence>MKQLCCLLCLGLLQATFSLEQEESKPRKLCGRHLLTEIIKLCGQTDWRHFHLDMDQGAALTHLSDQSSQLVKTFSPHQIPSSAWGRFTNPVLASPSQEKAVNTWEAQPLPEYQFEKVNLFPENPRDFSSRDANPYDEGVKLQKKSTSKVNSLFWGNHPQRERRGFSDKCCLKGCTKEELAVACLPYIDF</sequence>
<evidence type="ECO:0000256" key="5">
    <source>
        <dbReference type="ARBA" id="ARBA00022702"/>
    </source>
</evidence>
<dbReference type="InterPro" id="IPR022352">
    <property type="entry name" value="Ins/IGF/rlx"/>
</dbReference>
<keyword evidence="3 7" id="KW-0964">Secreted</keyword>
<dbReference type="CDD" id="cd04365">
    <property type="entry name" value="IlGF_relaxin_like"/>
    <property type="match status" value="1"/>
</dbReference>